<evidence type="ECO:0000313" key="2">
    <source>
        <dbReference type="EMBL" id="MCU0104457.1"/>
    </source>
</evidence>
<dbReference type="PROSITE" id="PS50244">
    <property type="entry name" value="S5A_REDUCTASE"/>
    <property type="match status" value="1"/>
</dbReference>
<name>A0ABT2PU60_9MOLU</name>
<organism evidence="2 3">
    <name type="scientific">Paracholeplasma vituli</name>
    <dbReference type="NCBI Taxonomy" id="69473"/>
    <lineage>
        <taxon>Bacteria</taxon>
        <taxon>Bacillati</taxon>
        <taxon>Mycoplasmatota</taxon>
        <taxon>Mollicutes</taxon>
        <taxon>Acholeplasmatales</taxon>
        <taxon>Acholeplasmataceae</taxon>
        <taxon>Paracholeplasma</taxon>
    </lineage>
</organism>
<dbReference type="Proteomes" id="UP001209076">
    <property type="component" value="Unassembled WGS sequence"/>
</dbReference>
<reference evidence="3" key="1">
    <citation type="submission" date="2023-07" db="EMBL/GenBank/DDBJ databases">
        <title>Novel Mycoplasma species identified in domestic and wild animals.</title>
        <authorList>
            <person name="Volokhov D.V."/>
            <person name="Furtak V.A."/>
            <person name="Zagorodnyaya T.A."/>
        </authorList>
    </citation>
    <scope>NUCLEOTIDE SEQUENCE [LARGE SCALE GENOMIC DNA]</scope>
    <source>
        <strain evidence="3">92-19</strain>
    </source>
</reference>
<gene>
    <name evidence="2" type="ORF">N7603_02150</name>
</gene>
<dbReference type="Pfam" id="PF06966">
    <property type="entry name" value="DUF1295"/>
    <property type="match status" value="1"/>
</dbReference>
<keyword evidence="1" id="KW-1133">Transmembrane helix</keyword>
<feature type="transmembrane region" description="Helical" evidence="1">
    <location>
        <begin position="215"/>
        <end position="235"/>
    </location>
</feature>
<keyword evidence="3" id="KW-1185">Reference proteome</keyword>
<feature type="transmembrane region" description="Helical" evidence="1">
    <location>
        <begin position="7"/>
        <end position="25"/>
    </location>
</feature>
<sequence length="291" mass="33310">MDIKRIVIYPILVLIAVALATFGFQRFNQDGLLIPLYFVFGYFTVFYVVAQIIKDNSIVDIGWGFGFVIGAWATLLSTSNPTLLSYVIVGFITVWGLRLTLRLLKRNFGKPEDFRYVQWRKEWGDKAVIIAFFRVFLVQGVINFMVGSVNFAIIKYNAFSFSDLASIFVYLGLFIALVGLFFEVVGDEQLRRHIAKKTKTLMDKGLWSITRHPNYFGEIAIWIGLYIAGISLLFTNSIQPVYYLTLIVSPLVMSTVLIKISTPLLENHMAKYPGWEAYTKRVPMIFPFTKK</sequence>
<keyword evidence="1" id="KW-0472">Membrane</keyword>
<dbReference type="EMBL" id="JAOEGN010000003">
    <property type="protein sequence ID" value="MCU0104457.1"/>
    <property type="molecule type" value="Genomic_DNA"/>
</dbReference>
<protein>
    <submittedName>
        <fullName evidence="2">DUF1295 domain-containing protein</fullName>
    </submittedName>
</protein>
<feature type="transmembrane region" description="Helical" evidence="1">
    <location>
        <begin position="241"/>
        <end position="261"/>
    </location>
</feature>
<feature type="transmembrane region" description="Helical" evidence="1">
    <location>
        <begin position="31"/>
        <end position="50"/>
    </location>
</feature>
<dbReference type="Gene3D" id="1.20.120.1630">
    <property type="match status" value="1"/>
</dbReference>
<proteinExistence type="predicted"/>
<dbReference type="PANTHER" id="PTHR32251:SF17">
    <property type="entry name" value="STEROID 5-ALPHA REDUCTASE C-TERMINAL DOMAIN-CONTAINING PROTEIN"/>
    <property type="match status" value="1"/>
</dbReference>
<dbReference type="RefSeq" id="WP_262095693.1">
    <property type="nucleotide sequence ID" value="NZ_JAOEGN010000003.1"/>
</dbReference>
<comment type="caution">
    <text evidence="2">The sequence shown here is derived from an EMBL/GenBank/DDBJ whole genome shotgun (WGS) entry which is preliminary data.</text>
</comment>
<evidence type="ECO:0000313" key="3">
    <source>
        <dbReference type="Proteomes" id="UP001209076"/>
    </source>
</evidence>
<dbReference type="PANTHER" id="PTHR32251">
    <property type="entry name" value="3-OXO-5-ALPHA-STEROID 4-DEHYDROGENASE"/>
    <property type="match status" value="1"/>
</dbReference>
<feature type="transmembrane region" description="Helical" evidence="1">
    <location>
        <begin position="57"/>
        <end position="77"/>
    </location>
</feature>
<accession>A0ABT2PU60</accession>
<feature type="transmembrane region" description="Helical" evidence="1">
    <location>
        <begin position="165"/>
        <end position="186"/>
    </location>
</feature>
<keyword evidence="1" id="KW-0812">Transmembrane</keyword>
<evidence type="ECO:0000256" key="1">
    <source>
        <dbReference type="SAM" id="Phobius"/>
    </source>
</evidence>
<dbReference type="InterPro" id="IPR010721">
    <property type="entry name" value="UstE-like"/>
</dbReference>
<feature type="transmembrane region" description="Helical" evidence="1">
    <location>
        <begin position="128"/>
        <end position="153"/>
    </location>
</feature>